<dbReference type="EMBL" id="QVIA01000002">
    <property type="protein sequence ID" value="RGC35005.1"/>
    <property type="molecule type" value="Genomic_DNA"/>
</dbReference>
<dbReference type="AlphaFoldDB" id="A0A3E2X159"/>
<sequence length="61" mass="6948">MELRLCFLYNRKVLSTFLLHKNPPGNAHAAIRYIAAKRHRGGAKVYKPHTSEGVGFVHFDL</sequence>
<name>A0A3E2X159_9FIRM</name>
<accession>A0A3E2X159</accession>
<evidence type="ECO:0000313" key="1">
    <source>
        <dbReference type="EMBL" id="RGC35005.1"/>
    </source>
</evidence>
<comment type="caution">
    <text evidence="1">The sequence shown here is derived from an EMBL/GenBank/DDBJ whole genome shotgun (WGS) entry which is preliminary data.</text>
</comment>
<gene>
    <name evidence="1" type="ORF">DWX41_02050</name>
</gene>
<organism evidence="1 2">
    <name type="scientific">Hungatella hathewayi</name>
    <dbReference type="NCBI Taxonomy" id="154046"/>
    <lineage>
        <taxon>Bacteria</taxon>
        <taxon>Bacillati</taxon>
        <taxon>Bacillota</taxon>
        <taxon>Clostridia</taxon>
        <taxon>Lachnospirales</taxon>
        <taxon>Lachnospiraceae</taxon>
        <taxon>Hungatella</taxon>
    </lineage>
</organism>
<dbReference type="Proteomes" id="UP000261111">
    <property type="component" value="Unassembled WGS sequence"/>
</dbReference>
<evidence type="ECO:0000313" key="2">
    <source>
        <dbReference type="Proteomes" id="UP000261111"/>
    </source>
</evidence>
<reference evidence="1 2" key="1">
    <citation type="submission" date="2018-08" db="EMBL/GenBank/DDBJ databases">
        <title>A genome reference for cultivated species of the human gut microbiota.</title>
        <authorList>
            <person name="Zou Y."/>
            <person name="Xue W."/>
            <person name="Luo G."/>
        </authorList>
    </citation>
    <scope>NUCLEOTIDE SEQUENCE [LARGE SCALE GENOMIC DNA]</scope>
    <source>
        <strain evidence="1 2">AF19-21</strain>
    </source>
</reference>
<proteinExistence type="predicted"/>
<protein>
    <submittedName>
        <fullName evidence="1">Uncharacterized protein</fullName>
    </submittedName>
</protein>